<name>A0AAE0ETN2_9CHLO</name>
<proteinExistence type="predicted"/>
<sequence>MEDSLFVGLGRHLLGPAPPPPGVGPSNDILRLLFWLGYMVLAIILLIATFIFTKIPPRIWPKTKPLCGCVPSFIWARLLGYGVFDWKTGELVTLREYFFEKHEWLCIFFGDDGFIPRRSRFFMLIVDLSATFSLNMVLTNADDEISGDTLSVFGVYTALYLHQLVISIALRLASIGAKEVHHSTVFRIVLFAYIFMMLTLGGVFAHLIADNDCAPFCVFSTYGVTFLTYEVTVNNILHPIELLFRYAIGTSLHWMSVKLPSDEDDLEGTQLENAGSTKRLDYIEKIDVSVQVEIGEKKLTDGTPPSMAPDDPMAYIENPVGVQNILAISNLPNDPSQPVPTNAMMYSSNPPGPWSELQVDEILLSKGHEAEGGDLSANY</sequence>
<comment type="caution">
    <text evidence="2">The sequence shown here is derived from an EMBL/GenBank/DDBJ whole genome shotgun (WGS) entry which is preliminary data.</text>
</comment>
<feature type="transmembrane region" description="Helical" evidence="1">
    <location>
        <begin position="150"/>
        <end position="173"/>
    </location>
</feature>
<protein>
    <submittedName>
        <fullName evidence="2">Uncharacterized protein</fullName>
    </submittedName>
</protein>
<reference evidence="2 3" key="1">
    <citation type="journal article" date="2015" name="Genome Biol. Evol.">
        <title>Comparative Genomics of a Bacterivorous Green Alga Reveals Evolutionary Causalities and Consequences of Phago-Mixotrophic Mode of Nutrition.</title>
        <authorList>
            <person name="Burns J.A."/>
            <person name="Paasch A."/>
            <person name="Narechania A."/>
            <person name="Kim E."/>
        </authorList>
    </citation>
    <scope>NUCLEOTIDE SEQUENCE [LARGE SCALE GENOMIC DNA]</scope>
    <source>
        <strain evidence="2 3">PLY_AMNH</strain>
    </source>
</reference>
<accession>A0AAE0ETN2</accession>
<evidence type="ECO:0000256" key="1">
    <source>
        <dbReference type="SAM" id="Phobius"/>
    </source>
</evidence>
<evidence type="ECO:0000313" key="2">
    <source>
        <dbReference type="EMBL" id="KAK3239602.1"/>
    </source>
</evidence>
<dbReference type="EMBL" id="LGRX02033868">
    <property type="protein sequence ID" value="KAK3239602.1"/>
    <property type="molecule type" value="Genomic_DNA"/>
</dbReference>
<evidence type="ECO:0000313" key="3">
    <source>
        <dbReference type="Proteomes" id="UP001190700"/>
    </source>
</evidence>
<keyword evidence="3" id="KW-1185">Reference proteome</keyword>
<feature type="transmembrane region" description="Helical" evidence="1">
    <location>
        <begin position="185"/>
        <end position="209"/>
    </location>
</feature>
<keyword evidence="1" id="KW-0472">Membrane</keyword>
<organism evidence="2 3">
    <name type="scientific">Cymbomonas tetramitiformis</name>
    <dbReference type="NCBI Taxonomy" id="36881"/>
    <lineage>
        <taxon>Eukaryota</taxon>
        <taxon>Viridiplantae</taxon>
        <taxon>Chlorophyta</taxon>
        <taxon>Pyramimonadophyceae</taxon>
        <taxon>Pyramimonadales</taxon>
        <taxon>Pyramimonadaceae</taxon>
        <taxon>Cymbomonas</taxon>
    </lineage>
</organism>
<feature type="transmembrane region" description="Helical" evidence="1">
    <location>
        <begin position="32"/>
        <end position="52"/>
    </location>
</feature>
<keyword evidence="1" id="KW-0812">Transmembrane</keyword>
<keyword evidence="1" id="KW-1133">Transmembrane helix</keyword>
<feature type="transmembrane region" description="Helical" evidence="1">
    <location>
        <begin position="121"/>
        <end position="138"/>
    </location>
</feature>
<dbReference type="Proteomes" id="UP001190700">
    <property type="component" value="Unassembled WGS sequence"/>
</dbReference>
<gene>
    <name evidence="2" type="ORF">CYMTET_50489</name>
</gene>
<dbReference type="AlphaFoldDB" id="A0AAE0ETN2"/>